<feature type="region of interest" description="Disordered" evidence="1">
    <location>
        <begin position="389"/>
        <end position="442"/>
    </location>
</feature>
<keyword evidence="2" id="KW-0472">Membrane</keyword>
<feature type="transmembrane region" description="Helical" evidence="2">
    <location>
        <begin position="127"/>
        <end position="151"/>
    </location>
</feature>
<evidence type="ECO:0000313" key="4">
    <source>
        <dbReference type="Proteomes" id="UP000595636"/>
    </source>
</evidence>
<sequence>MNSRRNNSTLTQPSRSVRGGVTAAALLLIPLVVVVGGDGFRDFLNFGAGVLSLVSLTLSVLWGLVATDRVFLNTRQRLIAQAVHRSTAVASVGFLLLHVSVKLVLDHTSAIAVVIPFGLGVTGTDGLIGFGTLAGLLMVVTALTGALRSAFSSPVQVAGRWRALHMLAYPAWCSALIHGLFAGREAKPVFVILYSLSLVAVMGALLLRSAPLPFKRKVAGRVLSLLDSDNRPYREEPGARRAGASSLPGGGGGRPGFPDMPVPSQRTSSPSGSYQSPQRSALQDSASFTDTGSLTDTGGFAAAYRAVNTPRAQDPLTPDPTQRMQVPMDMQATEAMPRVDGNSGARWPTPSPPLYEAPPRPAGTPTYDTGTIPTYDANGMYDTGAVPTYGTSDVYDTGETNDPLGTYNPNDMYNSGPATETQPGPYEAPSNGEPWNAPSGGF</sequence>
<gene>
    <name evidence="3" type="ORF">JEQ17_30980</name>
</gene>
<feature type="region of interest" description="Disordered" evidence="1">
    <location>
        <begin position="229"/>
        <end position="294"/>
    </location>
</feature>
<dbReference type="Proteomes" id="UP000595636">
    <property type="component" value="Chromosome"/>
</dbReference>
<organism evidence="3 4">
    <name type="scientific">Streptomyces liliifuscus</name>
    <dbReference type="NCBI Taxonomy" id="2797636"/>
    <lineage>
        <taxon>Bacteria</taxon>
        <taxon>Bacillati</taxon>
        <taxon>Actinomycetota</taxon>
        <taxon>Actinomycetes</taxon>
        <taxon>Kitasatosporales</taxon>
        <taxon>Streptomycetaceae</taxon>
        <taxon>Streptomyces</taxon>
    </lineage>
</organism>
<feature type="transmembrane region" description="Helical" evidence="2">
    <location>
        <begin position="163"/>
        <end position="183"/>
    </location>
</feature>
<feature type="compositionally biased region" description="Polar residues" evidence="1">
    <location>
        <begin position="264"/>
        <end position="294"/>
    </location>
</feature>
<protein>
    <submittedName>
        <fullName evidence="3">Cytochrome b/b6 domain-containing protein</fullName>
    </submittedName>
</protein>
<accession>A0A7T7KYZ6</accession>
<dbReference type="RefSeq" id="WP_200398208.1">
    <property type="nucleotide sequence ID" value="NZ_CP066831.1"/>
</dbReference>
<dbReference type="KEGG" id="slf:JEQ17_30980"/>
<feature type="compositionally biased region" description="Polar residues" evidence="1">
    <location>
        <begin position="407"/>
        <end position="422"/>
    </location>
</feature>
<keyword evidence="2" id="KW-0812">Transmembrane</keyword>
<keyword evidence="2" id="KW-1133">Transmembrane helix</keyword>
<feature type="transmembrane region" description="Helical" evidence="2">
    <location>
        <begin position="21"/>
        <end position="40"/>
    </location>
</feature>
<feature type="region of interest" description="Disordered" evidence="1">
    <location>
        <begin position="336"/>
        <end position="361"/>
    </location>
</feature>
<feature type="compositionally biased region" description="Pro residues" evidence="1">
    <location>
        <begin position="349"/>
        <end position="361"/>
    </location>
</feature>
<feature type="compositionally biased region" description="Basic and acidic residues" evidence="1">
    <location>
        <begin position="229"/>
        <end position="239"/>
    </location>
</feature>
<evidence type="ECO:0000256" key="1">
    <source>
        <dbReference type="SAM" id="MobiDB-lite"/>
    </source>
</evidence>
<evidence type="ECO:0000256" key="2">
    <source>
        <dbReference type="SAM" id="Phobius"/>
    </source>
</evidence>
<dbReference type="EMBL" id="CP066831">
    <property type="protein sequence ID" value="QQM43385.1"/>
    <property type="molecule type" value="Genomic_DNA"/>
</dbReference>
<reference evidence="3 4" key="1">
    <citation type="submission" date="2020-12" db="EMBL/GenBank/DDBJ databases">
        <title>A novel species.</title>
        <authorList>
            <person name="Li K."/>
        </authorList>
    </citation>
    <scope>NUCLEOTIDE SEQUENCE [LARGE SCALE GENOMIC DNA]</scope>
    <source>
        <strain evidence="3 4">ZYC-3</strain>
    </source>
</reference>
<proteinExistence type="predicted"/>
<feature type="transmembrane region" description="Helical" evidence="2">
    <location>
        <begin position="88"/>
        <end position="115"/>
    </location>
</feature>
<feature type="transmembrane region" description="Helical" evidence="2">
    <location>
        <begin position="46"/>
        <end position="67"/>
    </location>
</feature>
<dbReference type="AlphaFoldDB" id="A0A7T7KYZ6"/>
<feature type="transmembrane region" description="Helical" evidence="2">
    <location>
        <begin position="189"/>
        <end position="207"/>
    </location>
</feature>
<keyword evidence="4" id="KW-1185">Reference proteome</keyword>
<name>A0A7T7KYZ6_9ACTN</name>
<evidence type="ECO:0000313" key="3">
    <source>
        <dbReference type="EMBL" id="QQM43385.1"/>
    </source>
</evidence>